<dbReference type="Proteomes" id="UP000011841">
    <property type="component" value="Chromosome"/>
</dbReference>
<accession>M4ZCX4</accession>
<evidence type="ECO:0000256" key="1">
    <source>
        <dbReference type="SAM" id="MobiDB-lite"/>
    </source>
</evidence>
<dbReference type="GeneID" id="301819402"/>
<organism evidence="2 3">
    <name type="scientific">Bradyrhizobium oligotrophicum S58</name>
    <dbReference type="NCBI Taxonomy" id="1245469"/>
    <lineage>
        <taxon>Bacteria</taxon>
        <taxon>Pseudomonadati</taxon>
        <taxon>Pseudomonadota</taxon>
        <taxon>Alphaproteobacteria</taxon>
        <taxon>Hyphomicrobiales</taxon>
        <taxon>Nitrobacteraceae</taxon>
        <taxon>Bradyrhizobium</taxon>
    </lineage>
</organism>
<protein>
    <submittedName>
        <fullName evidence="2">Uncharacterized protein</fullName>
    </submittedName>
</protein>
<dbReference type="OrthoDB" id="8242666at2"/>
<keyword evidence="3" id="KW-1185">Reference proteome</keyword>
<feature type="region of interest" description="Disordered" evidence="1">
    <location>
        <begin position="57"/>
        <end position="76"/>
    </location>
</feature>
<dbReference type="PATRIC" id="fig|1245469.3.peg.5798"/>
<name>M4ZCX4_9BRAD</name>
<evidence type="ECO:0000313" key="3">
    <source>
        <dbReference type="Proteomes" id="UP000011841"/>
    </source>
</evidence>
<dbReference type="EMBL" id="AP012603">
    <property type="protein sequence ID" value="BAM91642.1"/>
    <property type="molecule type" value="Genomic_DNA"/>
</dbReference>
<dbReference type="AlphaFoldDB" id="M4ZCX4"/>
<proteinExistence type="predicted"/>
<evidence type="ECO:0000313" key="2">
    <source>
        <dbReference type="EMBL" id="BAM91642.1"/>
    </source>
</evidence>
<reference evidence="2 3" key="1">
    <citation type="journal article" date="2013" name="Appl. Environ. Microbiol.">
        <title>Genome analysis suggests that the soil oligotrophic bacterium Agromonas oligotrophica (Bradyrhizobium oligotrophicum) is a nitrogen-fixing symbiont of Aeschynomene indica.</title>
        <authorList>
            <person name="Okubo T."/>
            <person name="Fukushima S."/>
            <person name="Itakura M."/>
            <person name="Oshima K."/>
            <person name="Longtonglang A."/>
            <person name="Teaumroong N."/>
            <person name="Mitsui H."/>
            <person name="Hattori M."/>
            <person name="Hattori R."/>
            <person name="Hattori T."/>
            <person name="Minamisawa K."/>
        </authorList>
    </citation>
    <scope>NUCLEOTIDE SEQUENCE [LARGE SCALE GENOMIC DNA]</scope>
    <source>
        <strain evidence="2 3">S58</strain>
    </source>
</reference>
<dbReference type="RefSeq" id="WP_015668728.1">
    <property type="nucleotide sequence ID" value="NC_020453.1"/>
</dbReference>
<sequence length="76" mass="7920">MSTLLGAGIIAAAILLSTLITAVGNRYVGFESPAEDTAWLVDRLTGRVYKCRAPDPGRASCKAETATGSIPEKAKP</sequence>
<dbReference type="KEGG" id="aol:S58_56650"/>
<gene>
    <name evidence="2" type="ORF">S58_56650</name>
</gene>
<dbReference type="eggNOG" id="ENOG502ZZP5">
    <property type="taxonomic scope" value="Bacteria"/>
</dbReference>
<dbReference type="HOGENOM" id="CLU_177547_0_0_5"/>